<evidence type="ECO:0000259" key="2">
    <source>
        <dbReference type="Pfam" id="PF00857"/>
    </source>
</evidence>
<evidence type="ECO:0000313" key="3">
    <source>
        <dbReference type="EMBL" id="MBB2171210.1"/>
    </source>
</evidence>
<name>A0A7W4P1Z2_9PROT</name>
<dbReference type="Proteomes" id="UP000577891">
    <property type="component" value="Unassembled WGS sequence"/>
</dbReference>
<accession>A0A7W4P1Z2</accession>
<dbReference type="InterPro" id="IPR050272">
    <property type="entry name" value="Isochorismatase-like_hydrls"/>
</dbReference>
<dbReference type="RefSeq" id="WP_182977820.1">
    <property type="nucleotide sequence ID" value="NZ_BAABGB010000001.1"/>
</dbReference>
<keyword evidence="1 3" id="KW-0378">Hydrolase</keyword>
<dbReference type="PANTHER" id="PTHR43540:SF7">
    <property type="entry name" value="ISOCHORISMATASE FAMILY PROTEIN YECD"/>
    <property type="match status" value="1"/>
</dbReference>
<dbReference type="InterPro" id="IPR000868">
    <property type="entry name" value="Isochorismatase-like_dom"/>
</dbReference>
<organism evidence="3 4">
    <name type="scientific">Gluconacetobacter asukensis</name>
    <dbReference type="NCBI Taxonomy" id="1017181"/>
    <lineage>
        <taxon>Bacteria</taxon>
        <taxon>Pseudomonadati</taxon>
        <taxon>Pseudomonadota</taxon>
        <taxon>Alphaproteobacteria</taxon>
        <taxon>Acetobacterales</taxon>
        <taxon>Acetobacteraceae</taxon>
        <taxon>Gluconacetobacter</taxon>
    </lineage>
</organism>
<dbReference type="Gene3D" id="3.40.50.850">
    <property type="entry name" value="Isochorismatase-like"/>
    <property type="match status" value="1"/>
</dbReference>
<dbReference type="NCBIfam" id="NF008517">
    <property type="entry name" value="PRK11440.1"/>
    <property type="match status" value="1"/>
</dbReference>
<evidence type="ECO:0000256" key="1">
    <source>
        <dbReference type="ARBA" id="ARBA00022801"/>
    </source>
</evidence>
<dbReference type="PANTHER" id="PTHR43540">
    <property type="entry name" value="PEROXYUREIDOACRYLATE/UREIDOACRYLATE AMIDOHYDROLASE-RELATED"/>
    <property type="match status" value="1"/>
</dbReference>
<sequence length="189" mass="20071">MISLSASRTALVLIDLQKGIVGRALAPYPGDGVVARGRRLAGRFRAAGAPVVLVNVAFAPDFADALRTPVDRPFSPPPGGFAEDWTELVDGLAEPGDLMVTKRQWGAFYGTDLDLQLRRRGITTIVLGGIATNMGVESTARAAHEHGYAVVVAEDATSGLSVEMHRFAFDHIFPMLGRVTATDAVELTA</sequence>
<gene>
    <name evidence="3" type="ORF">HLH35_03580</name>
</gene>
<dbReference type="AlphaFoldDB" id="A0A7W4P1Z2"/>
<reference evidence="3 4" key="1">
    <citation type="submission" date="2020-04" db="EMBL/GenBank/DDBJ databases">
        <title>Description of novel Gluconacetobacter.</title>
        <authorList>
            <person name="Sombolestani A."/>
        </authorList>
    </citation>
    <scope>NUCLEOTIDE SEQUENCE [LARGE SCALE GENOMIC DNA]</scope>
    <source>
        <strain evidence="3 4">LMG 27724</strain>
    </source>
</reference>
<dbReference type="EMBL" id="JABEQE010000002">
    <property type="protein sequence ID" value="MBB2171210.1"/>
    <property type="molecule type" value="Genomic_DNA"/>
</dbReference>
<dbReference type="CDD" id="cd00431">
    <property type="entry name" value="cysteine_hydrolases"/>
    <property type="match status" value="1"/>
</dbReference>
<evidence type="ECO:0000313" key="4">
    <source>
        <dbReference type="Proteomes" id="UP000577891"/>
    </source>
</evidence>
<protein>
    <submittedName>
        <fullName evidence="3">Hydrolase</fullName>
    </submittedName>
</protein>
<feature type="domain" description="Isochorismatase-like" evidence="2">
    <location>
        <begin position="9"/>
        <end position="183"/>
    </location>
</feature>
<dbReference type="GO" id="GO:0016787">
    <property type="term" value="F:hydrolase activity"/>
    <property type="evidence" value="ECO:0007669"/>
    <property type="project" value="UniProtKB-KW"/>
</dbReference>
<dbReference type="InterPro" id="IPR036380">
    <property type="entry name" value="Isochorismatase-like_sf"/>
</dbReference>
<dbReference type="Pfam" id="PF00857">
    <property type="entry name" value="Isochorismatase"/>
    <property type="match status" value="1"/>
</dbReference>
<comment type="caution">
    <text evidence="3">The sequence shown here is derived from an EMBL/GenBank/DDBJ whole genome shotgun (WGS) entry which is preliminary data.</text>
</comment>
<proteinExistence type="predicted"/>
<keyword evidence="4" id="KW-1185">Reference proteome</keyword>
<dbReference type="SUPFAM" id="SSF52499">
    <property type="entry name" value="Isochorismatase-like hydrolases"/>
    <property type="match status" value="1"/>
</dbReference>